<evidence type="ECO:0000256" key="4">
    <source>
        <dbReference type="ARBA" id="ARBA00012381"/>
    </source>
</evidence>
<comment type="cofactor">
    <cofactor evidence="2">
        <name>Zn(2+)</name>
        <dbReference type="ChEBI" id="CHEBI:29105"/>
    </cofactor>
</comment>
<evidence type="ECO:0000313" key="12">
    <source>
        <dbReference type="Proteomes" id="UP000029014"/>
    </source>
</evidence>
<gene>
    <name evidence="11" type="ORF">BMIN_0905</name>
</gene>
<keyword evidence="7" id="KW-0460">Magnesium</keyword>
<evidence type="ECO:0000256" key="6">
    <source>
        <dbReference type="ARBA" id="ARBA00022801"/>
    </source>
</evidence>
<dbReference type="InterPro" id="IPR020084">
    <property type="entry name" value="NUDIX_hydrolase_CS"/>
</dbReference>
<reference evidence="11 12" key="1">
    <citation type="submission" date="2014-03" db="EMBL/GenBank/DDBJ databases">
        <title>Genomics of Bifidobacteria.</title>
        <authorList>
            <person name="Ventura M."/>
            <person name="Milani C."/>
            <person name="Lugli G.A."/>
        </authorList>
    </citation>
    <scope>NUCLEOTIDE SEQUENCE [LARGE SCALE GENOMIC DNA]</scope>
    <source>
        <strain evidence="11 12">LMG 11592</strain>
    </source>
</reference>
<dbReference type="GO" id="GO:0035529">
    <property type="term" value="F:NADH pyrophosphatase activity"/>
    <property type="evidence" value="ECO:0007669"/>
    <property type="project" value="TreeGrafter"/>
</dbReference>
<dbReference type="PANTHER" id="PTHR42904">
    <property type="entry name" value="NUDIX HYDROLASE, NUDC SUBFAMILY"/>
    <property type="match status" value="1"/>
</dbReference>
<keyword evidence="12" id="KW-1185">Reference proteome</keyword>
<evidence type="ECO:0000259" key="10">
    <source>
        <dbReference type="PROSITE" id="PS51462"/>
    </source>
</evidence>
<dbReference type="InterPro" id="IPR000086">
    <property type="entry name" value="NUDIX_hydrolase_dom"/>
</dbReference>
<evidence type="ECO:0000256" key="9">
    <source>
        <dbReference type="ARBA" id="ARBA00023679"/>
    </source>
</evidence>
<dbReference type="GO" id="GO:0110153">
    <property type="term" value="F:RNA NAD-cap (NMN-forming) hydrolase activity"/>
    <property type="evidence" value="ECO:0007669"/>
    <property type="project" value="RHEA"/>
</dbReference>
<comment type="caution">
    <text evidence="11">The sequence shown here is derived from an EMBL/GenBank/DDBJ whole genome shotgun (WGS) entry which is preliminary data.</text>
</comment>
<dbReference type="GO" id="GO:0046872">
    <property type="term" value="F:metal ion binding"/>
    <property type="evidence" value="ECO:0007669"/>
    <property type="project" value="UniProtKB-KW"/>
</dbReference>
<dbReference type="Gene3D" id="3.90.79.10">
    <property type="entry name" value="Nucleoside Triphosphate Pyrophosphohydrolase"/>
    <property type="match status" value="1"/>
</dbReference>
<dbReference type="EMBL" id="JGZD01000005">
    <property type="protein sequence ID" value="KFI73911.1"/>
    <property type="molecule type" value="Genomic_DNA"/>
</dbReference>
<evidence type="ECO:0000313" key="11">
    <source>
        <dbReference type="EMBL" id="KFI73911.1"/>
    </source>
</evidence>
<dbReference type="PROSITE" id="PS51462">
    <property type="entry name" value="NUDIX"/>
    <property type="match status" value="1"/>
</dbReference>
<dbReference type="GO" id="GO:0006742">
    <property type="term" value="P:NADP+ catabolic process"/>
    <property type="evidence" value="ECO:0007669"/>
    <property type="project" value="TreeGrafter"/>
</dbReference>
<evidence type="ECO:0000256" key="1">
    <source>
        <dbReference type="ARBA" id="ARBA00001946"/>
    </source>
</evidence>
<dbReference type="CDD" id="cd03429">
    <property type="entry name" value="NUDIX_NADH_pyrophosphatase_Nudt13"/>
    <property type="match status" value="1"/>
</dbReference>
<dbReference type="eggNOG" id="COG2816">
    <property type="taxonomic scope" value="Bacteria"/>
</dbReference>
<evidence type="ECO:0000256" key="7">
    <source>
        <dbReference type="ARBA" id="ARBA00022842"/>
    </source>
</evidence>
<dbReference type="Gene3D" id="3.90.79.20">
    <property type="match status" value="1"/>
</dbReference>
<evidence type="ECO:0000256" key="8">
    <source>
        <dbReference type="ARBA" id="ARBA00023027"/>
    </source>
</evidence>
<dbReference type="InterPro" id="IPR015375">
    <property type="entry name" value="NADH_PPase-like_N"/>
</dbReference>
<sequence length="331" mass="36543">MPLPFLPLAQGDVDYQVDRRADPRLIPDALADPSTSVVAVCAGKLAVPRGQASRLVMRSARVRLATIPGPYARTWLGEERNVIWMYLGSYPRGDSRASVVAVDIGSSDAGREGDAGPEAILERMRMRFDWVSLRDVAPHASARDAGLATTASSLSVWHSRQSFCPMCGATVVAALSGWGQRCRGDDHHLLFPRVEPAVITSVVDGDDRLLLQHNAEWDDDRLYSVSAGFVESGENLEHAARREAREETGVGLGEVRYLGSQPWPYPASLMVAFTARARSIDIHVDDRETVDARWMSREEYSDALTSETMVAPGRATIARYMIEQWYGRELD</sequence>
<protein>
    <recommendedName>
        <fullName evidence="4">NAD(+) diphosphatase</fullName>
        <ecNumber evidence="4">3.6.1.22</ecNumber>
    </recommendedName>
</protein>
<comment type="catalytic activity">
    <reaction evidence="9">
        <text>a 5'-end NAD(+)-phospho-ribonucleoside in mRNA + H2O = a 5'-end phospho-adenosine-phospho-ribonucleoside in mRNA + beta-nicotinamide D-ribonucleotide + 2 H(+)</text>
        <dbReference type="Rhea" id="RHEA:60876"/>
        <dbReference type="Rhea" id="RHEA-COMP:15698"/>
        <dbReference type="Rhea" id="RHEA-COMP:15719"/>
        <dbReference type="ChEBI" id="CHEBI:14649"/>
        <dbReference type="ChEBI" id="CHEBI:15377"/>
        <dbReference type="ChEBI" id="CHEBI:15378"/>
        <dbReference type="ChEBI" id="CHEBI:144029"/>
        <dbReference type="ChEBI" id="CHEBI:144051"/>
    </reaction>
    <physiologicalReaction direction="left-to-right" evidence="9">
        <dbReference type="Rhea" id="RHEA:60877"/>
    </physiologicalReaction>
</comment>
<keyword evidence="8" id="KW-0520">NAD</keyword>
<dbReference type="AlphaFoldDB" id="A0A087BSB1"/>
<comment type="similarity">
    <text evidence="3">Belongs to the Nudix hydrolase family. NudC subfamily.</text>
</comment>
<keyword evidence="6 11" id="KW-0378">Hydrolase</keyword>
<keyword evidence="5" id="KW-0479">Metal-binding</keyword>
<name>A0A087BSB1_9BIFI</name>
<dbReference type="NCBIfam" id="NF001299">
    <property type="entry name" value="PRK00241.1"/>
    <property type="match status" value="1"/>
</dbReference>
<evidence type="ECO:0000256" key="5">
    <source>
        <dbReference type="ARBA" id="ARBA00022723"/>
    </source>
</evidence>
<proteinExistence type="inferred from homology"/>
<dbReference type="InterPro" id="IPR015797">
    <property type="entry name" value="NUDIX_hydrolase-like_dom_sf"/>
</dbReference>
<dbReference type="GO" id="GO:0005829">
    <property type="term" value="C:cytosol"/>
    <property type="evidence" value="ECO:0007669"/>
    <property type="project" value="TreeGrafter"/>
</dbReference>
<dbReference type="SUPFAM" id="SSF55811">
    <property type="entry name" value="Nudix"/>
    <property type="match status" value="1"/>
</dbReference>
<dbReference type="Pfam" id="PF09296">
    <property type="entry name" value="NUDIX-like"/>
    <property type="match status" value="1"/>
</dbReference>
<feature type="domain" description="Nudix hydrolase" evidence="10">
    <location>
        <begin position="192"/>
        <end position="323"/>
    </location>
</feature>
<dbReference type="Proteomes" id="UP000029014">
    <property type="component" value="Unassembled WGS sequence"/>
</dbReference>
<dbReference type="InterPro" id="IPR050241">
    <property type="entry name" value="NAD-cap_RNA_hydrolase_NudC"/>
</dbReference>
<dbReference type="EC" id="3.6.1.22" evidence="4"/>
<comment type="cofactor">
    <cofactor evidence="1">
        <name>Mg(2+)</name>
        <dbReference type="ChEBI" id="CHEBI:18420"/>
    </cofactor>
</comment>
<organism evidence="11 12">
    <name type="scientific">Bifidobacterium minimum</name>
    <dbReference type="NCBI Taxonomy" id="1693"/>
    <lineage>
        <taxon>Bacteria</taxon>
        <taxon>Bacillati</taxon>
        <taxon>Actinomycetota</taxon>
        <taxon>Actinomycetes</taxon>
        <taxon>Bifidobacteriales</taxon>
        <taxon>Bifidobacteriaceae</taxon>
        <taxon>Bifidobacterium</taxon>
    </lineage>
</organism>
<dbReference type="Pfam" id="PF00293">
    <property type="entry name" value="NUDIX"/>
    <property type="match status" value="1"/>
</dbReference>
<dbReference type="PROSITE" id="PS00893">
    <property type="entry name" value="NUDIX_BOX"/>
    <property type="match status" value="1"/>
</dbReference>
<dbReference type="GO" id="GO:0019677">
    <property type="term" value="P:NAD+ catabolic process"/>
    <property type="evidence" value="ECO:0007669"/>
    <property type="project" value="TreeGrafter"/>
</dbReference>
<dbReference type="PANTHER" id="PTHR42904:SF6">
    <property type="entry name" value="NAD-CAPPED RNA HYDROLASE NUDT12"/>
    <property type="match status" value="1"/>
</dbReference>
<evidence type="ECO:0000256" key="2">
    <source>
        <dbReference type="ARBA" id="ARBA00001947"/>
    </source>
</evidence>
<dbReference type="STRING" id="1693.BMIN_0905"/>
<accession>A0A087BSB1</accession>
<dbReference type="InterPro" id="IPR049734">
    <property type="entry name" value="NudC-like_C"/>
</dbReference>
<evidence type="ECO:0000256" key="3">
    <source>
        <dbReference type="ARBA" id="ARBA00009595"/>
    </source>
</evidence>